<feature type="compositionally biased region" description="Polar residues" evidence="6">
    <location>
        <begin position="51"/>
        <end position="61"/>
    </location>
</feature>
<feature type="region of interest" description="Disordered" evidence="6">
    <location>
        <begin position="1"/>
        <end position="61"/>
    </location>
</feature>
<dbReference type="FunCoup" id="A0A078AC15">
    <property type="interactions" value="194"/>
</dbReference>
<feature type="domain" description="DNA-directed RNA polymerase RBP11-like dimerisation" evidence="7">
    <location>
        <begin position="61"/>
        <end position="134"/>
    </location>
</feature>
<evidence type="ECO:0000256" key="6">
    <source>
        <dbReference type="SAM" id="MobiDB-lite"/>
    </source>
</evidence>
<keyword evidence="9" id="KW-1185">Reference proteome</keyword>
<dbReference type="InterPro" id="IPR009025">
    <property type="entry name" value="RBP11-like_dimer"/>
</dbReference>
<name>A0A078AC15_STYLE</name>
<comment type="similarity">
    <text evidence="5">Belongs to the archaeal Rpo11/eukaryotic RPB11/RPC19 RNA polymerase subunit family.</text>
</comment>
<evidence type="ECO:0000256" key="3">
    <source>
        <dbReference type="ARBA" id="ARBA00023163"/>
    </source>
</evidence>
<dbReference type="PANTHER" id="PTHR13946">
    <property type="entry name" value="DNA-DIRECTED RNA POLYMERASE I,II,III"/>
    <property type="match status" value="1"/>
</dbReference>
<dbReference type="Proteomes" id="UP000039865">
    <property type="component" value="Unassembled WGS sequence"/>
</dbReference>
<reference evidence="8 9" key="1">
    <citation type="submission" date="2014-06" db="EMBL/GenBank/DDBJ databases">
        <authorList>
            <person name="Swart Estienne"/>
        </authorList>
    </citation>
    <scope>NUCLEOTIDE SEQUENCE [LARGE SCALE GENOMIC DNA]</scope>
    <source>
        <strain evidence="8 9">130c</strain>
    </source>
</reference>
<gene>
    <name evidence="8" type="primary">Contig5059.g5413</name>
    <name evidence="8" type="ORF">STYLEM_7299</name>
</gene>
<sequence length="149" mass="17058">MSSTRKSQVQSSKVASEQIKTQKDIDMESDEDRNDENRNDNQQQSRPKLSIQRQDGDNTNATYSFLNEDHTLGNLLRNVIIKNNQVEFCAYSVPHPSEPIMNVRLQVAPSCGDTKKVLKHGLKRIAKMSDVLTEKFQNALDKYENRMSD</sequence>
<comment type="subcellular location">
    <subcellularLocation>
        <location evidence="1">Nucleus</location>
    </subcellularLocation>
</comment>
<dbReference type="GO" id="GO:0006383">
    <property type="term" value="P:transcription by RNA polymerase III"/>
    <property type="evidence" value="ECO:0007669"/>
    <property type="project" value="TreeGrafter"/>
</dbReference>
<evidence type="ECO:0000256" key="4">
    <source>
        <dbReference type="ARBA" id="ARBA00023242"/>
    </source>
</evidence>
<dbReference type="SUPFAM" id="SSF55257">
    <property type="entry name" value="RBP11-like subunits of RNA polymerase"/>
    <property type="match status" value="1"/>
</dbReference>
<organism evidence="8 9">
    <name type="scientific">Stylonychia lemnae</name>
    <name type="common">Ciliate</name>
    <dbReference type="NCBI Taxonomy" id="5949"/>
    <lineage>
        <taxon>Eukaryota</taxon>
        <taxon>Sar</taxon>
        <taxon>Alveolata</taxon>
        <taxon>Ciliophora</taxon>
        <taxon>Intramacronucleata</taxon>
        <taxon>Spirotrichea</taxon>
        <taxon>Stichotrichia</taxon>
        <taxon>Sporadotrichida</taxon>
        <taxon>Oxytrichidae</taxon>
        <taxon>Stylonychinae</taxon>
        <taxon>Stylonychia</taxon>
    </lineage>
</organism>
<evidence type="ECO:0000256" key="5">
    <source>
        <dbReference type="ARBA" id="ARBA00025751"/>
    </source>
</evidence>
<dbReference type="GO" id="GO:0005736">
    <property type="term" value="C:RNA polymerase I complex"/>
    <property type="evidence" value="ECO:0007669"/>
    <property type="project" value="TreeGrafter"/>
</dbReference>
<evidence type="ECO:0000256" key="1">
    <source>
        <dbReference type="ARBA" id="ARBA00004123"/>
    </source>
</evidence>
<dbReference type="InterPro" id="IPR008193">
    <property type="entry name" value="RNA_pol_Rpb11_13-16kDa_CS"/>
</dbReference>
<dbReference type="InterPro" id="IPR036603">
    <property type="entry name" value="RBP11-like"/>
</dbReference>
<dbReference type="PROSITE" id="PS01154">
    <property type="entry name" value="RNA_POL_L_13KD"/>
    <property type="match status" value="1"/>
</dbReference>
<dbReference type="PANTHER" id="PTHR13946:SF28">
    <property type="entry name" value="DNA-DIRECTED RNA POLYMERASES I AND III SUBUNIT RPAC2"/>
    <property type="match status" value="1"/>
</dbReference>
<protein>
    <submittedName>
        <fullName evidence="8">Rpc19p</fullName>
    </submittedName>
</protein>
<evidence type="ECO:0000313" key="8">
    <source>
        <dbReference type="EMBL" id="CDW78323.1"/>
    </source>
</evidence>
<dbReference type="HAMAP" id="MF_00261">
    <property type="entry name" value="RNApol_arch_Rpo11"/>
    <property type="match status" value="1"/>
</dbReference>
<dbReference type="InterPro" id="IPR033898">
    <property type="entry name" value="RNAP_AC19"/>
</dbReference>
<dbReference type="GO" id="GO:0003677">
    <property type="term" value="F:DNA binding"/>
    <property type="evidence" value="ECO:0007669"/>
    <property type="project" value="InterPro"/>
</dbReference>
<dbReference type="GO" id="GO:0005666">
    <property type="term" value="C:RNA polymerase III complex"/>
    <property type="evidence" value="ECO:0007669"/>
    <property type="project" value="TreeGrafter"/>
</dbReference>
<evidence type="ECO:0000259" key="7">
    <source>
        <dbReference type="Pfam" id="PF13656"/>
    </source>
</evidence>
<keyword evidence="4" id="KW-0539">Nucleus</keyword>
<dbReference type="OMA" id="HEMRCER"/>
<dbReference type="EMBL" id="CCKQ01006992">
    <property type="protein sequence ID" value="CDW78323.1"/>
    <property type="molecule type" value="Genomic_DNA"/>
</dbReference>
<dbReference type="GO" id="GO:0046983">
    <property type="term" value="F:protein dimerization activity"/>
    <property type="evidence" value="ECO:0007669"/>
    <property type="project" value="InterPro"/>
</dbReference>
<dbReference type="OrthoDB" id="510325at2759"/>
<dbReference type="Pfam" id="PF13656">
    <property type="entry name" value="RNA_pol_L_2"/>
    <property type="match status" value="1"/>
</dbReference>
<dbReference type="GO" id="GO:0006362">
    <property type="term" value="P:transcription elongation by RNA polymerase I"/>
    <property type="evidence" value="ECO:0007669"/>
    <property type="project" value="TreeGrafter"/>
</dbReference>
<dbReference type="AlphaFoldDB" id="A0A078AC15"/>
<evidence type="ECO:0000256" key="2">
    <source>
        <dbReference type="ARBA" id="ARBA00022478"/>
    </source>
</evidence>
<accession>A0A078AC15</accession>
<dbReference type="GO" id="GO:0003899">
    <property type="term" value="F:DNA-directed RNA polymerase activity"/>
    <property type="evidence" value="ECO:0007669"/>
    <property type="project" value="InterPro"/>
</dbReference>
<evidence type="ECO:0000313" key="9">
    <source>
        <dbReference type="Proteomes" id="UP000039865"/>
    </source>
</evidence>
<dbReference type="CDD" id="cd07029">
    <property type="entry name" value="RNAP_I_III_AC19"/>
    <property type="match status" value="1"/>
</dbReference>
<feature type="compositionally biased region" description="Polar residues" evidence="6">
    <location>
        <begin position="1"/>
        <end position="19"/>
    </location>
</feature>
<keyword evidence="2" id="KW-0240">DNA-directed RNA polymerase</keyword>
<dbReference type="InterPro" id="IPR022905">
    <property type="entry name" value="Rpo11-like"/>
</dbReference>
<dbReference type="Gene3D" id="3.30.1360.10">
    <property type="entry name" value="RNA polymerase, RBP11-like subunit"/>
    <property type="match status" value="1"/>
</dbReference>
<keyword evidence="3" id="KW-0804">Transcription</keyword>
<proteinExistence type="inferred from homology"/>
<dbReference type="InParanoid" id="A0A078AC15"/>